<comment type="caution">
    <text evidence="1">The sequence shown here is derived from an EMBL/GenBank/DDBJ whole genome shotgun (WGS) entry which is preliminary data.</text>
</comment>
<dbReference type="InterPro" id="IPR003187">
    <property type="entry name" value="PLipase_A1"/>
</dbReference>
<evidence type="ECO:0000313" key="1">
    <source>
        <dbReference type="EMBL" id="TDD76948.1"/>
    </source>
</evidence>
<name>A0A4R5AUD3_9FLAO</name>
<dbReference type="AlphaFoldDB" id="A0A4R5AUD3"/>
<evidence type="ECO:0000313" key="2">
    <source>
        <dbReference type="Proteomes" id="UP000295278"/>
    </source>
</evidence>
<accession>A0A4R5AUD3</accession>
<dbReference type="EMBL" id="SMFM01000002">
    <property type="protein sequence ID" value="TDD76948.1"/>
    <property type="molecule type" value="Genomic_DNA"/>
</dbReference>
<gene>
    <name evidence="1" type="ORF">E0F89_04935</name>
</gene>
<sequence>MNGVIFNSQSAGKSESFSISWNRIILYAGLECKNGISYFRTWLRSPAVKDDYPNI</sequence>
<dbReference type="Gene3D" id="2.40.230.10">
    <property type="entry name" value="Phospholipase A1"/>
    <property type="match status" value="1"/>
</dbReference>
<proteinExistence type="predicted"/>
<dbReference type="Pfam" id="PF02253">
    <property type="entry name" value="PLA1"/>
    <property type="match status" value="1"/>
</dbReference>
<dbReference type="Proteomes" id="UP000295278">
    <property type="component" value="Unassembled WGS sequence"/>
</dbReference>
<dbReference type="OrthoDB" id="188433at2"/>
<dbReference type="GO" id="GO:0016020">
    <property type="term" value="C:membrane"/>
    <property type="evidence" value="ECO:0007669"/>
    <property type="project" value="InterPro"/>
</dbReference>
<dbReference type="GO" id="GO:0006629">
    <property type="term" value="P:lipid metabolic process"/>
    <property type="evidence" value="ECO:0007669"/>
    <property type="project" value="InterPro"/>
</dbReference>
<keyword evidence="2" id="KW-1185">Reference proteome</keyword>
<organism evidence="1 2">
    <name type="scientific">Flavobacterium caseinilyticum</name>
    <dbReference type="NCBI Taxonomy" id="2541732"/>
    <lineage>
        <taxon>Bacteria</taxon>
        <taxon>Pseudomonadati</taxon>
        <taxon>Bacteroidota</taxon>
        <taxon>Flavobacteriia</taxon>
        <taxon>Flavobacteriales</taxon>
        <taxon>Flavobacteriaceae</taxon>
        <taxon>Flavobacterium</taxon>
    </lineage>
</organism>
<reference evidence="1 2" key="1">
    <citation type="submission" date="2019-03" db="EMBL/GenBank/DDBJ databases">
        <title>Flavobacterium AT-3-2 sp. nov., isolated from arctic soil.</title>
        <authorList>
            <person name="Chaudhary D.K."/>
        </authorList>
    </citation>
    <scope>NUCLEOTIDE SEQUENCE [LARGE SCALE GENOMIC DNA]</scope>
    <source>
        <strain evidence="1 2">AT-3-2</strain>
    </source>
</reference>
<dbReference type="InterPro" id="IPR036541">
    <property type="entry name" value="PLipase_A1_sf"/>
</dbReference>
<protein>
    <submittedName>
        <fullName evidence="1">Uncharacterized protein</fullName>
    </submittedName>
</protein>
<dbReference type="GO" id="GO:0004620">
    <property type="term" value="F:phospholipase activity"/>
    <property type="evidence" value="ECO:0007669"/>
    <property type="project" value="InterPro"/>
</dbReference>
<dbReference type="SUPFAM" id="SSF56931">
    <property type="entry name" value="Outer membrane phospholipase A (OMPLA)"/>
    <property type="match status" value="1"/>
</dbReference>